<sequence length="323" mass="35188">MTVRRTWIWGGLFCAGFAWAAEGKGPESVKLVFAPQAGTACTIRQTDERMSYVGGNEAPVSSERMERDLTCHLDQDGDGWRMQLKAGEYSLIRNGEEDDNPLMEAMKAAPLVFRIDASGHVRAVEGYEVIADQLARSGVSLEGIFSREAFPRRLMSEWETRLGQFMGQTLPMGATAVQNVPGTTGYSTRVAYEWVSECGRAGCVRVTQTFSADLGSVVDAMKPALQALVQDASRGQIDSMSGRDAVMQGTAERLIDARTGLLMEERIERETRLVVEAEGKAPTPVRMVEIQSRDYDYTYPPVMPGATAGHGASTVPADSAMAE</sequence>
<name>A0AB39UX33_9GAMM</name>
<dbReference type="RefSeq" id="WP_369601535.1">
    <property type="nucleotide sequence ID" value="NZ_CP154858.1"/>
</dbReference>
<dbReference type="AlphaFoldDB" id="A0AB39UX33"/>
<protein>
    <recommendedName>
        <fullName evidence="2">DUF4412 domain-containing protein</fullName>
    </recommendedName>
</protein>
<evidence type="ECO:0008006" key="2">
    <source>
        <dbReference type="Google" id="ProtNLM"/>
    </source>
</evidence>
<accession>A0AB39UX33</accession>
<dbReference type="KEGG" id="tcd:AAIA72_00655"/>
<organism evidence="1">
    <name type="scientific">Thermohahella caldifontis</name>
    <dbReference type="NCBI Taxonomy" id="3142973"/>
    <lineage>
        <taxon>Bacteria</taxon>
        <taxon>Pseudomonadati</taxon>
        <taxon>Pseudomonadota</taxon>
        <taxon>Gammaproteobacteria</taxon>
        <taxon>Oceanospirillales</taxon>
        <taxon>Hahellaceae</taxon>
        <taxon>Thermohahella</taxon>
    </lineage>
</organism>
<gene>
    <name evidence="1" type="ORF">AAIA72_00655</name>
</gene>
<proteinExistence type="predicted"/>
<dbReference type="EMBL" id="CP154858">
    <property type="protein sequence ID" value="XDT72529.1"/>
    <property type="molecule type" value="Genomic_DNA"/>
</dbReference>
<reference evidence="1" key="1">
    <citation type="submission" date="2024-05" db="EMBL/GenBank/DDBJ databases">
        <title>Genome sequencing of novel strain.</title>
        <authorList>
            <person name="Ganbat D."/>
            <person name="Ganbat S."/>
            <person name="Lee S.-J."/>
        </authorList>
    </citation>
    <scope>NUCLEOTIDE SEQUENCE</scope>
    <source>
        <strain evidence="1">SMD15-11</strain>
    </source>
</reference>
<evidence type="ECO:0000313" key="1">
    <source>
        <dbReference type="EMBL" id="XDT72529.1"/>
    </source>
</evidence>